<organism evidence="2 3">
    <name type="scientific">Snodgrassella alvi</name>
    <dbReference type="NCBI Taxonomy" id="1196083"/>
    <lineage>
        <taxon>Bacteria</taxon>
        <taxon>Pseudomonadati</taxon>
        <taxon>Pseudomonadota</taxon>
        <taxon>Betaproteobacteria</taxon>
        <taxon>Neisseriales</taxon>
        <taxon>Neisseriaceae</taxon>
        <taxon>Snodgrassella</taxon>
    </lineage>
</organism>
<evidence type="ECO:0000313" key="2">
    <source>
        <dbReference type="EMBL" id="PIT38282.1"/>
    </source>
</evidence>
<dbReference type="CDD" id="cd03046">
    <property type="entry name" value="GST_N_GTT1_like"/>
    <property type="match status" value="1"/>
</dbReference>
<dbReference type="SUPFAM" id="SSF52833">
    <property type="entry name" value="Thioredoxin-like"/>
    <property type="match status" value="1"/>
</dbReference>
<dbReference type="Pfam" id="PF02798">
    <property type="entry name" value="GST_N"/>
    <property type="match status" value="1"/>
</dbReference>
<dbReference type="PROSITE" id="PS50404">
    <property type="entry name" value="GST_NTER"/>
    <property type="match status" value="1"/>
</dbReference>
<dbReference type="Proteomes" id="UP000230202">
    <property type="component" value="Unassembled WGS sequence"/>
</dbReference>
<evidence type="ECO:0000259" key="1">
    <source>
        <dbReference type="PROSITE" id="PS50404"/>
    </source>
</evidence>
<evidence type="ECO:0000313" key="3">
    <source>
        <dbReference type="Proteomes" id="UP000230202"/>
    </source>
</evidence>
<keyword evidence="3" id="KW-1185">Reference proteome</keyword>
<dbReference type="PANTHER" id="PTHR44051">
    <property type="entry name" value="GLUTATHIONE S-TRANSFERASE-RELATED"/>
    <property type="match status" value="1"/>
</dbReference>
<dbReference type="Gene3D" id="3.40.30.10">
    <property type="entry name" value="Glutaredoxin"/>
    <property type="match status" value="1"/>
</dbReference>
<name>A0A2N9X529_9NEIS</name>
<dbReference type="SUPFAM" id="SSF47616">
    <property type="entry name" value="GST C-terminal domain-like"/>
    <property type="match status" value="1"/>
</dbReference>
<comment type="caution">
    <text evidence="2">The sequence shown here is derived from an EMBL/GenBank/DDBJ whole genome shotgun (WGS) entry which is preliminary data.</text>
</comment>
<accession>A0A2N9X529</accession>
<feature type="domain" description="GST N-terminal" evidence="1">
    <location>
        <begin position="1"/>
        <end position="76"/>
    </location>
</feature>
<keyword evidence="2" id="KW-0808">Transferase</keyword>
<sequence>MKIYTAPGARSLAVIWALEEIGLPYEAIRVEIHTDNAVVKSPHPFGKVPFLTEGSFSLSETLAICLYICEKKQNTLYPANLQEKAIINSLISFSITDLETPLSCLAKQILFTPEDQQWPEFINYFKKQTIDVLSRIELKETNAWFIGDTFTLADIFLSHRLMFAKAFGITLDKKLENYLQKATSRPAFLKAQKINDN</sequence>
<gene>
    <name evidence="2" type="ORF">BHC54_06940</name>
</gene>
<dbReference type="EMBL" id="MEIL01000029">
    <property type="protein sequence ID" value="PIT38282.1"/>
    <property type="molecule type" value="Genomic_DNA"/>
</dbReference>
<dbReference type="InterPro" id="IPR040079">
    <property type="entry name" value="Glutathione_S-Trfase"/>
</dbReference>
<dbReference type="InterPro" id="IPR036282">
    <property type="entry name" value="Glutathione-S-Trfase_C_sf"/>
</dbReference>
<dbReference type="GO" id="GO:0016740">
    <property type="term" value="F:transferase activity"/>
    <property type="evidence" value="ECO:0007669"/>
    <property type="project" value="UniProtKB-KW"/>
</dbReference>
<dbReference type="SFLD" id="SFLDS00019">
    <property type="entry name" value="Glutathione_Transferase_(cytos"/>
    <property type="match status" value="1"/>
</dbReference>
<dbReference type="SFLD" id="SFLDG00358">
    <property type="entry name" value="Main_(cytGST)"/>
    <property type="match status" value="1"/>
</dbReference>
<protein>
    <submittedName>
        <fullName evidence="2">Glutathione S-transferase</fullName>
    </submittedName>
</protein>
<dbReference type="PANTHER" id="PTHR44051:SF8">
    <property type="entry name" value="GLUTATHIONE S-TRANSFERASE GSTA"/>
    <property type="match status" value="1"/>
</dbReference>
<dbReference type="InterPro" id="IPR004045">
    <property type="entry name" value="Glutathione_S-Trfase_N"/>
</dbReference>
<proteinExistence type="predicted"/>
<dbReference type="Gene3D" id="1.20.1050.10">
    <property type="match status" value="1"/>
</dbReference>
<dbReference type="RefSeq" id="WP_100152275.1">
    <property type="nucleotide sequence ID" value="NZ_MEIL01000029.1"/>
</dbReference>
<dbReference type="AlphaFoldDB" id="A0A2N9X529"/>
<reference evidence="2" key="1">
    <citation type="journal article" date="2017" name="MBio">
        <title>Type VI secretion-mediated competition in the bee gut microbiome.</title>
        <authorList>
            <person name="Steele M.I."/>
            <person name="Kwong W.K."/>
            <person name="Powell J.E."/>
            <person name="Whiteley M."/>
            <person name="Moran N.A."/>
        </authorList>
    </citation>
    <scope>NUCLEOTIDE SEQUENCE [LARGE SCALE GENOMIC DNA]</scope>
    <source>
        <strain evidence="2">WkB273</strain>
    </source>
</reference>
<dbReference type="InterPro" id="IPR036249">
    <property type="entry name" value="Thioredoxin-like_sf"/>
</dbReference>